<dbReference type="AlphaFoldDB" id="A0AAD5RBQ2"/>
<organism evidence="1 2">
    <name type="scientific">Parelaphostrongylus tenuis</name>
    <name type="common">Meningeal worm</name>
    <dbReference type="NCBI Taxonomy" id="148309"/>
    <lineage>
        <taxon>Eukaryota</taxon>
        <taxon>Metazoa</taxon>
        <taxon>Ecdysozoa</taxon>
        <taxon>Nematoda</taxon>
        <taxon>Chromadorea</taxon>
        <taxon>Rhabditida</taxon>
        <taxon>Rhabditina</taxon>
        <taxon>Rhabditomorpha</taxon>
        <taxon>Strongyloidea</taxon>
        <taxon>Metastrongylidae</taxon>
        <taxon>Parelaphostrongylus</taxon>
    </lineage>
</organism>
<reference evidence="1" key="1">
    <citation type="submission" date="2021-06" db="EMBL/GenBank/DDBJ databases">
        <title>Parelaphostrongylus tenuis whole genome reference sequence.</title>
        <authorList>
            <person name="Garwood T.J."/>
            <person name="Larsen P.A."/>
            <person name="Fountain-Jones N.M."/>
            <person name="Garbe J.R."/>
            <person name="Macchietto M.G."/>
            <person name="Kania S.A."/>
            <person name="Gerhold R.W."/>
            <person name="Richards J.E."/>
            <person name="Wolf T.M."/>
        </authorList>
    </citation>
    <scope>NUCLEOTIDE SEQUENCE</scope>
    <source>
        <strain evidence="1">MNPRO001-30</strain>
        <tissue evidence="1">Meninges</tissue>
    </source>
</reference>
<keyword evidence="2" id="KW-1185">Reference proteome</keyword>
<sequence length="55" mass="6256">MILLNTRFVQLIQVNTVFAHFPCFHTRRISALKCVILAGKANPLHPSSHRLLFAL</sequence>
<name>A0AAD5RBQ2_PARTN</name>
<evidence type="ECO:0000313" key="1">
    <source>
        <dbReference type="EMBL" id="KAJ1373408.1"/>
    </source>
</evidence>
<accession>A0AAD5RBQ2</accession>
<dbReference type="EMBL" id="JAHQIW010007278">
    <property type="protein sequence ID" value="KAJ1373408.1"/>
    <property type="molecule type" value="Genomic_DNA"/>
</dbReference>
<gene>
    <name evidence="1" type="ORF">KIN20_035797</name>
</gene>
<proteinExistence type="predicted"/>
<evidence type="ECO:0000313" key="2">
    <source>
        <dbReference type="Proteomes" id="UP001196413"/>
    </source>
</evidence>
<protein>
    <submittedName>
        <fullName evidence="1">Uncharacterized protein</fullName>
    </submittedName>
</protein>
<comment type="caution">
    <text evidence="1">The sequence shown here is derived from an EMBL/GenBank/DDBJ whole genome shotgun (WGS) entry which is preliminary data.</text>
</comment>
<dbReference type="Proteomes" id="UP001196413">
    <property type="component" value="Unassembled WGS sequence"/>
</dbReference>